<sequence length="152" mass="17279">MYRQLATLSTTRRITNSYSRLRIQPATILHGNRSLTSTITPLPLGVTTKRAFTVTTVNFQAQQSMEEDMNNIEELFSIAKDEMEYAQESIGSVYYHEDRVTAENAVNECLEAFNKFLADLPSDEMRNEVQGKVGMKIKKLKMEYDSLPEEGG</sequence>
<dbReference type="AlphaFoldDB" id="A0A8H7VLH5"/>
<proteinExistence type="predicted"/>
<dbReference type="OrthoDB" id="273230at2759"/>
<organism evidence="1 2">
    <name type="scientific">Circinella minor</name>
    <dbReference type="NCBI Taxonomy" id="1195481"/>
    <lineage>
        <taxon>Eukaryota</taxon>
        <taxon>Fungi</taxon>
        <taxon>Fungi incertae sedis</taxon>
        <taxon>Mucoromycota</taxon>
        <taxon>Mucoromycotina</taxon>
        <taxon>Mucoromycetes</taxon>
        <taxon>Mucorales</taxon>
        <taxon>Lichtheimiaceae</taxon>
        <taxon>Circinella</taxon>
    </lineage>
</organism>
<dbReference type="PANTHER" id="PTHR35706">
    <property type="entry name" value="F14O23.11 PROTEIN"/>
    <property type="match status" value="1"/>
</dbReference>
<protein>
    <submittedName>
        <fullName evidence="1">Uncharacterized protein</fullName>
    </submittedName>
</protein>
<comment type="caution">
    <text evidence="1">The sequence shown here is derived from an EMBL/GenBank/DDBJ whole genome shotgun (WGS) entry which is preliminary data.</text>
</comment>
<reference evidence="1 2" key="1">
    <citation type="submission" date="2020-12" db="EMBL/GenBank/DDBJ databases">
        <title>Metabolic potential, ecology and presence of endohyphal bacteria is reflected in genomic diversity of Mucoromycotina.</title>
        <authorList>
            <person name="Muszewska A."/>
            <person name="Okrasinska A."/>
            <person name="Steczkiewicz K."/>
            <person name="Drgas O."/>
            <person name="Orlowska M."/>
            <person name="Perlinska-Lenart U."/>
            <person name="Aleksandrzak-Piekarczyk T."/>
            <person name="Szatraj K."/>
            <person name="Zielenkiewicz U."/>
            <person name="Pilsyk S."/>
            <person name="Malc E."/>
            <person name="Mieczkowski P."/>
            <person name="Kruszewska J.S."/>
            <person name="Biernat P."/>
            <person name="Pawlowska J."/>
        </authorList>
    </citation>
    <scope>NUCLEOTIDE SEQUENCE [LARGE SCALE GENOMIC DNA]</scope>
    <source>
        <strain evidence="1 2">CBS 142.35</strain>
    </source>
</reference>
<gene>
    <name evidence="1" type="ORF">INT45_003220</name>
</gene>
<accession>A0A8H7VLH5</accession>
<name>A0A8H7VLH5_9FUNG</name>
<dbReference type="InterPro" id="IPR053325">
    <property type="entry name" value="H3-Acetyl_Activator"/>
</dbReference>
<keyword evidence="2" id="KW-1185">Reference proteome</keyword>
<evidence type="ECO:0000313" key="1">
    <source>
        <dbReference type="EMBL" id="KAG2225020.1"/>
    </source>
</evidence>
<evidence type="ECO:0000313" key="2">
    <source>
        <dbReference type="Proteomes" id="UP000646827"/>
    </source>
</evidence>
<dbReference type="PANTHER" id="PTHR35706:SF1">
    <property type="entry name" value="EMBRYOGENESIS-LIKE PROTEIN"/>
    <property type="match status" value="1"/>
</dbReference>
<dbReference type="EMBL" id="JAEPRB010000033">
    <property type="protein sequence ID" value="KAG2225020.1"/>
    <property type="molecule type" value="Genomic_DNA"/>
</dbReference>
<dbReference type="Proteomes" id="UP000646827">
    <property type="component" value="Unassembled WGS sequence"/>
</dbReference>